<dbReference type="EMBL" id="PGFB01000002">
    <property type="protein sequence ID" value="PJJ63795.1"/>
    <property type="molecule type" value="Genomic_DNA"/>
</dbReference>
<dbReference type="Gene3D" id="3.30.720.110">
    <property type="match status" value="1"/>
</dbReference>
<dbReference type="InterPro" id="IPR004360">
    <property type="entry name" value="Glyas_Fos-R_dOase_dom"/>
</dbReference>
<accession>A0A2M9C0F5</accession>
<dbReference type="InterPro" id="IPR029068">
    <property type="entry name" value="Glyas_Bleomycin-R_OHBP_Dase"/>
</dbReference>
<feature type="domain" description="Glyoxalase/fosfomycin resistance/dioxygenase" evidence="1">
    <location>
        <begin position="79"/>
        <end position="132"/>
    </location>
</feature>
<evidence type="ECO:0000313" key="3">
    <source>
        <dbReference type="Proteomes" id="UP000230161"/>
    </source>
</evidence>
<gene>
    <name evidence="2" type="ORF">CLV54_1471</name>
</gene>
<dbReference type="Proteomes" id="UP000230161">
    <property type="component" value="Unassembled WGS sequence"/>
</dbReference>
<proteinExistence type="predicted"/>
<dbReference type="PANTHER" id="PTHR34109">
    <property type="entry name" value="BNAUNNG04460D PROTEIN-RELATED"/>
    <property type="match status" value="1"/>
</dbReference>
<dbReference type="AlphaFoldDB" id="A0A2M9C0F5"/>
<dbReference type="Gene3D" id="3.30.720.120">
    <property type="match status" value="1"/>
</dbReference>
<reference evidence="2 3" key="1">
    <citation type="submission" date="2017-11" db="EMBL/GenBank/DDBJ databases">
        <title>Genomic Encyclopedia of Archaeal and Bacterial Type Strains, Phase II (KMG-II): From Individual Species to Whole Genera.</title>
        <authorList>
            <person name="Goeker M."/>
        </authorList>
    </citation>
    <scope>NUCLEOTIDE SEQUENCE [LARGE SCALE GENOMIC DNA]</scope>
    <source>
        <strain evidence="2 3">DSM 25625</strain>
    </source>
</reference>
<comment type="caution">
    <text evidence="2">The sequence shown here is derived from an EMBL/GenBank/DDBJ whole genome shotgun (WGS) entry which is preliminary data.</text>
</comment>
<dbReference type="OrthoDB" id="9795306at2"/>
<dbReference type="RefSeq" id="WP_100344255.1">
    <property type="nucleotide sequence ID" value="NZ_PGFB01000002.1"/>
</dbReference>
<keyword evidence="3" id="KW-1185">Reference proteome</keyword>
<sequence>MTATLHNDRLPAGYNTLNPFVLVTGPGGAAGFIGFLGEVFDGVERESVRTPDRDGSILHAEVRLGNSSLLLADSKPGWPFTPAFEQIYVEDIPTVLERAEAAGAEIVTPRSPFYNGLNIARLLDPWGNLWWIYEPASANHDPAASASADISWQDRDPSVVYTTLMDVMSRLGPSTGTR</sequence>
<dbReference type="SUPFAM" id="SSF54593">
    <property type="entry name" value="Glyoxalase/Bleomycin resistance protein/Dihydroxybiphenyl dioxygenase"/>
    <property type="match status" value="1"/>
</dbReference>
<protein>
    <submittedName>
        <fullName evidence="2">Putative glyoxalase superfamily protein PhnB</fullName>
    </submittedName>
</protein>
<organism evidence="2 3">
    <name type="scientific">Compostimonas suwonensis</name>
    <dbReference type="NCBI Taxonomy" id="1048394"/>
    <lineage>
        <taxon>Bacteria</taxon>
        <taxon>Bacillati</taxon>
        <taxon>Actinomycetota</taxon>
        <taxon>Actinomycetes</taxon>
        <taxon>Micrococcales</taxon>
        <taxon>Microbacteriaceae</taxon>
        <taxon>Compostimonas</taxon>
    </lineage>
</organism>
<dbReference type="PANTHER" id="PTHR34109:SF1">
    <property type="entry name" value="VOC DOMAIN-CONTAINING PROTEIN"/>
    <property type="match status" value="1"/>
</dbReference>
<evidence type="ECO:0000313" key="2">
    <source>
        <dbReference type="EMBL" id="PJJ63795.1"/>
    </source>
</evidence>
<name>A0A2M9C0F5_9MICO</name>
<dbReference type="Pfam" id="PF00903">
    <property type="entry name" value="Glyoxalase"/>
    <property type="match status" value="1"/>
</dbReference>
<evidence type="ECO:0000259" key="1">
    <source>
        <dbReference type="Pfam" id="PF00903"/>
    </source>
</evidence>